<dbReference type="Pfam" id="PF00096">
    <property type="entry name" value="zf-C2H2"/>
    <property type="match status" value="1"/>
</dbReference>
<dbReference type="Gene3D" id="3.30.160.60">
    <property type="entry name" value="Classic Zinc Finger"/>
    <property type="match status" value="2"/>
</dbReference>
<sequence>MASSMPPNTIFDVVLKKFISPLTDKEKAEFGSTTFHELQLSMARIQMQQSSKGKQRGMHRLEGFLEAMKEFDKVIQVFVNSSEILAFVWGPMKFLLQTACHFSEAFDALITAYQRIGEQLPLLAQHETQFRNKTHQSRMEKVLSLMYKDILDFHWKAMRYFKRRMWKQLFSAVWKNFETEFAEILRNLREHRSLIESQASIAQLHEIIRTQEMAQTTLKMQKEEENRRRREFCIQWLASAPYDVDQDAHAKVRHTYPGTGQWLLANKRFMSWFDRDMSSNQLLWMTGIPGAGKTILASLVVEETKKLPDVTVAFFYCRYEDLQRNTFVAVARGLLSQLLNQDEDLLPYLYEKATKSGQTSLSTDSLAKQLLETAIKNHRKLYVIIDGIDECEREQRKEIVSTLESFWESLPYTDADSLRCLFVSQDDSAARKDFARMVTLKITQSDTKQDISSYAHTWSQEIRAKFGLDQNHVQCIENMIAEKAEGMFLFARLMSHYLHDQGNVGELNRELSPATFPRGPLRLEDIYGKITRKLFGRSDAIRSDSKKLLSLMICAKRPLKWREIQCAVSIDIDEEIVNWEENRFPVDSKDLCGSLVEIYSDGTVNLVHHTARRYLVDEQIIDLAVEEMSLTLLSIGYLSMQCFDSSTSDDEVNLFISLGYYGFLDYAYAYWSRHLEKSLSLGQPQESISELTEAIQQFVEYNWIEPTSKLNVPKSLYDHLKPLETASNYNDVVSAIYLARKQLHSSAKSIHDDDNFRLKEALKRVRDCLEGEISETTTPETFKLMYGSQIFKCPRPNCTLFYNGFPTKQLRDEHVPKHERLYFCSFSGCAIATIGRATLKELQKHEKDAHGSINIDDEDEDEYPELPPEIVSFVCEICNASFTRKHNLKNHTRTKHSQGTGSQNFICQTCGKAFARQGDCTRHKSTAHSATMKFKCGGTLSDGSAWGCGKEFSRGDILSRHWKSEKGQRCFLPKQLDDERGNSTPITAT</sequence>
<dbReference type="Proteomes" id="UP001152607">
    <property type="component" value="Unassembled WGS sequence"/>
</dbReference>
<dbReference type="Gene3D" id="3.40.50.300">
    <property type="entry name" value="P-loop containing nucleotide triphosphate hydrolases"/>
    <property type="match status" value="1"/>
</dbReference>
<dbReference type="PANTHER" id="PTHR10039">
    <property type="entry name" value="AMELOGENIN"/>
    <property type="match status" value="1"/>
</dbReference>
<dbReference type="EMBL" id="CAOQHR010000001">
    <property type="protein sequence ID" value="CAI6242163.1"/>
    <property type="molecule type" value="Genomic_DNA"/>
</dbReference>
<feature type="domain" description="C2H2-type" evidence="3">
    <location>
        <begin position="873"/>
        <end position="897"/>
    </location>
</feature>
<dbReference type="PROSITE" id="PS50157">
    <property type="entry name" value="ZINC_FINGER_C2H2_2"/>
    <property type="match status" value="3"/>
</dbReference>
<proteinExistence type="predicted"/>
<dbReference type="SUPFAM" id="SSF52540">
    <property type="entry name" value="P-loop containing nucleoside triphosphate hydrolases"/>
    <property type="match status" value="1"/>
</dbReference>
<dbReference type="InterPro" id="IPR027417">
    <property type="entry name" value="P-loop_NTPase"/>
</dbReference>
<evidence type="ECO:0000256" key="2">
    <source>
        <dbReference type="PROSITE-ProRule" id="PRU00042"/>
    </source>
</evidence>
<dbReference type="InterPro" id="IPR056125">
    <property type="entry name" value="DUF7708"/>
</dbReference>
<dbReference type="OrthoDB" id="21416at2759"/>
<name>A0A9W4U037_9PLEO</name>
<evidence type="ECO:0000259" key="3">
    <source>
        <dbReference type="PROSITE" id="PS50157"/>
    </source>
</evidence>
<dbReference type="InterPro" id="IPR013087">
    <property type="entry name" value="Znf_C2H2_type"/>
</dbReference>
<accession>A0A9W4U037</accession>
<dbReference type="GO" id="GO:0008270">
    <property type="term" value="F:zinc ion binding"/>
    <property type="evidence" value="ECO:0007669"/>
    <property type="project" value="UniProtKB-KW"/>
</dbReference>
<feature type="domain" description="NACHT" evidence="4">
    <location>
        <begin position="281"/>
        <end position="390"/>
    </location>
</feature>
<evidence type="ECO:0000259" key="4">
    <source>
        <dbReference type="PROSITE" id="PS50837"/>
    </source>
</evidence>
<feature type="domain" description="C2H2-type" evidence="3">
    <location>
        <begin position="905"/>
        <end position="933"/>
    </location>
</feature>
<keyword evidence="2" id="KW-0863">Zinc-finger</keyword>
<comment type="caution">
    <text evidence="5">The sequence shown here is derived from an EMBL/GenBank/DDBJ whole genome shotgun (WGS) entry which is preliminary data.</text>
</comment>
<dbReference type="PROSITE" id="PS00028">
    <property type="entry name" value="ZINC_FINGER_C2H2_1"/>
    <property type="match status" value="2"/>
</dbReference>
<keyword evidence="2" id="KW-0479">Metal-binding</keyword>
<dbReference type="PROSITE" id="PS50837">
    <property type="entry name" value="NACHT"/>
    <property type="match status" value="1"/>
</dbReference>
<keyword evidence="6" id="KW-1185">Reference proteome</keyword>
<dbReference type="Pfam" id="PF24883">
    <property type="entry name" value="NPHP3_N"/>
    <property type="match status" value="1"/>
</dbReference>
<dbReference type="InterPro" id="IPR007111">
    <property type="entry name" value="NACHT_NTPase"/>
</dbReference>
<dbReference type="InterPro" id="IPR054471">
    <property type="entry name" value="GPIID_WHD"/>
</dbReference>
<organism evidence="5 6">
    <name type="scientific">Periconia digitata</name>
    <dbReference type="NCBI Taxonomy" id="1303443"/>
    <lineage>
        <taxon>Eukaryota</taxon>
        <taxon>Fungi</taxon>
        <taxon>Dikarya</taxon>
        <taxon>Ascomycota</taxon>
        <taxon>Pezizomycotina</taxon>
        <taxon>Dothideomycetes</taxon>
        <taxon>Pleosporomycetidae</taxon>
        <taxon>Pleosporales</taxon>
        <taxon>Massarineae</taxon>
        <taxon>Periconiaceae</taxon>
        <taxon>Periconia</taxon>
    </lineage>
</organism>
<dbReference type="SUPFAM" id="SSF57667">
    <property type="entry name" value="beta-beta-alpha zinc fingers"/>
    <property type="match status" value="1"/>
</dbReference>
<evidence type="ECO:0000313" key="5">
    <source>
        <dbReference type="EMBL" id="CAI6242163.1"/>
    </source>
</evidence>
<dbReference type="PANTHER" id="PTHR10039:SF14">
    <property type="entry name" value="NACHT DOMAIN-CONTAINING PROTEIN"/>
    <property type="match status" value="1"/>
</dbReference>
<dbReference type="Pfam" id="PF22939">
    <property type="entry name" value="WHD_GPIID"/>
    <property type="match status" value="1"/>
</dbReference>
<feature type="domain" description="C2H2-type" evidence="3">
    <location>
        <begin position="934"/>
        <end position="970"/>
    </location>
</feature>
<dbReference type="Pfam" id="PF24809">
    <property type="entry name" value="DUF7708"/>
    <property type="match status" value="1"/>
</dbReference>
<dbReference type="SMART" id="SM00355">
    <property type="entry name" value="ZnF_C2H2"/>
    <property type="match status" value="4"/>
</dbReference>
<keyword evidence="1" id="KW-0677">Repeat</keyword>
<gene>
    <name evidence="5" type="ORF">PDIGIT_LOCUS631</name>
</gene>
<evidence type="ECO:0000256" key="1">
    <source>
        <dbReference type="ARBA" id="ARBA00022737"/>
    </source>
</evidence>
<dbReference type="InterPro" id="IPR056884">
    <property type="entry name" value="NPHP3-like_N"/>
</dbReference>
<evidence type="ECO:0000313" key="6">
    <source>
        <dbReference type="Proteomes" id="UP001152607"/>
    </source>
</evidence>
<protein>
    <submittedName>
        <fullName evidence="5">Uncharacterized protein</fullName>
    </submittedName>
</protein>
<keyword evidence="2" id="KW-0862">Zinc</keyword>
<dbReference type="InterPro" id="IPR036236">
    <property type="entry name" value="Znf_C2H2_sf"/>
</dbReference>
<dbReference type="AlphaFoldDB" id="A0A9W4U037"/>
<reference evidence="5" key="1">
    <citation type="submission" date="2023-01" db="EMBL/GenBank/DDBJ databases">
        <authorList>
            <person name="Van Ghelder C."/>
            <person name="Rancurel C."/>
        </authorList>
    </citation>
    <scope>NUCLEOTIDE SEQUENCE</scope>
    <source>
        <strain evidence="5">CNCM I-4278</strain>
    </source>
</reference>